<name>U5VZU7_9ACTN</name>
<feature type="transmembrane region" description="Helical" evidence="2">
    <location>
        <begin position="144"/>
        <end position="164"/>
    </location>
</feature>
<organism evidence="4 5">
    <name type="scientific">Actinoplanes friuliensis DSM 7358</name>
    <dbReference type="NCBI Taxonomy" id="1246995"/>
    <lineage>
        <taxon>Bacteria</taxon>
        <taxon>Bacillati</taxon>
        <taxon>Actinomycetota</taxon>
        <taxon>Actinomycetes</taxon>
        <taxon>Micromonosporales</taxon>
        <taxon>Micromonosporaceae</taxon>
        <taxon>Actinoplanes</taxon>
    </lineage>
</organism>
<sequence>MAVTLALLAALSYGVGDFIGGVGGRRSNPALMPIAVQMVGVVTAVVAVLVIGGTPTPHVWVWGALSGVGSGIGNVCLLRGLAVGRMSVVAPLSAIITAALPAVVGLLAGDRLTWWGWTGIVLALPAIALASRSGSGQGYRMTDVGYGLAAGLGFGLLFIALDQAGTDAGAWPLLPGQLVALVLVLVVALPQLSQASDIGAVVRWGGASGLLGGCANLLFLFATGAGQLTITAVLAGLYPAVTVTLAAIVLHERINRSQQYGLLAAAASIVLIITGS</sequence>
<feature type="domain" description="EamA" evidence="3">
    <location>
        <begin position="146"/>
        <end position="273"/>
    </location>
</feature>
<feature type="transmembrane region" description="Helical" evidence="2">
    <location>
        <begin position="170"/>
        <end position="189"/>
    </location>
</feature>
<keyword evidence="5" id="KW-1185">Reference proteome</keyword>
<gene>
    <name evidence="4" type="ORF">AFR_14445</name>
</gene>
<dbReference type="PATRIC" id="fig|1246995.3.peg.2932"/>
<feature type="transmembrane region" description="Helical" evidence="2">
    <location>
        <begin position="201"/>
        <end position="222"/>
    </location>
</feature>
<reference evidence="4 5" key="1">
    <citation type="journal article" date="2014" name="J. Biotechnol.">
        <title>Complete genome sequence of the actinobacterium Actinoplanes friuliensis HAG 010964, producer of the lipopeptide antibiotic friulimycin.</title>
        <authorList>
            <person name="Ruckert C."/>
            <person name="Szczepanowski R."/>
            <person name="Albersmeier A."/>
            <person name="Goesmann A."/>
            <person name="Fischer N."/>
            <person name="Steinkamper A."/>
            <person name="Puhler A."/>
            <person name="Biener R."/>
            <person name="Schwartz D."/>
            <person name="Kalinowski J."/>
        </authorList>
    </citation>
    <scope>NUCLEOTIDE SEQUENCE [LARGE SCALE GENOMIC DNA]</scope>
    <source>
        <strain evidence="4 5">DSM 7358</strain>
    </source>
</reference>
<evidence type="ECO:0000313" key="5">
    <source>
        <dbReference type="Proteomes" id="UP000017746"/>
    </source>
</evidence>
<evidence type="ECO:0000259" key="3">
    <source>
        <dbReference type="Pfam" id="PF00892"/>
    </source>
</evidence>
<dbReference type="RefSeq" id="WP_023361230.1">
    <property type="nucleotide sequence ID" value="NC_022657.1"/>
</dbReference>
<keyword evidence="2" id="KW-1133">Transmembrane helix</keyword>
<dbReference type="SUPFAM" id="SSF103481">
    <property type="entry name" value="Multidrug resistance efflux transporter EmrE"/>
    <property type="match status" value="2"/>
</dbReference>
<evidence type="ECO:0000256" key="1">
    <source>
        <dbReference type="ARBA" id="ARBA00007362"/>
    </source>
</evidence>
<feature type="transmembrane region" description="Helical" evidence="2">
    <location>
        <begin position="114"/>
        <end position="132"/>
    </location>
</feature>
<comment type="similarity">
    <text evidence="1">Belongs to the EamA transporter family.</text>
</comment>
<dbReference type="STRING" id="1246995.AFR_14445"/>
<feature type="domain" description="EamA" evidence="3">
    <location>
        <begin position="2"/>
        <end position="131"/>
    </location>
</feature>
<dbReference type="Proteomes" id="UP000017746">
    <property type="component" value="Chromosome"/>
</dbReference>
<feature type="transmembrane region" description="Helical" evidence="2">
    <location>
        <begin position="30"/>
        <end position="53"/>
    </location>
</feature>
<feature type="transmembrane region" description="Helical" evidence="2">
    <location>
        <begin position="59"/>
        <end position="81"/>
    </location>
</feature>
<dbReference type="HOGENOM" id="CLU_082109_0_0_11"/>
<dbReference type="Pfam" id="PF00892">
    <property type="entry name" value="EamA"/>
    <property type="match status" value="2"/>
</dbReference>
<feature type="transmembrane region" description="Helical" evidence="2">
    <location>
        <begin position="88"/>
        <end position="108"/>
    </location>
</feature>
<evidence type="ECO:0000313" key="4">
    <source>
        <dbReference type="EMBL" id="AGZ41171.1"/>
    </source>
</evidence>
<proteinExistence type="inferred from homology"/>
<keyword evidence="2" id="KW-0472">Membrane</keyword>
<dbReference type="AlphaFoldDB" id="U5VZU7"/>
<dbReference type="EMBL" id="CP006272">
    <property type="protein sequence ID" value="AGZ41171.1"/>
    <property type="molecule type" value="Genomic_DNA"/>
</dbReference>
<keyword evidence="2" id="KW-0812">Transmembrane</keyword>
<dbReference type="InterPro" id="IPR037185">
    <property type="entry name" value="EmrE-like"/>
</dbReference>
<feature type="transmembrane region" description="Helical" evidence="2">
    <location>
        <begin position="228"/>
        <end position="250"/>
    </location>
</feature>
<dbReference type="InterPro" id="IPR000620">
    <property type="entry name" value="EamA_dom"/>
</dbReference>
<dbReference type="OrthoDB" id="68076at2"/>
<dbReference type="eggNOG" id="COG0697">
    <property type="taxonomic scope" value="Bacteria"/>
</dbReference>
<feature type="transmembrane region" description="Helical" evidence="2">
    <location>
        <begin position="6"/>
        <end position="23"/>
    </location>
</feature>
<dbReference type="GO" id="GO:0016020">
    <property type="term" value="C:membrane"/>
    <property type="evidence" value="ECO:0007669"/>
    <property type="project" value="InterPro"/>
</dbReference>
<protein>
    <recommendedName>
        <fullName evidence="3">EamA domain-containing protein</fullName>
    </recommendedName>
</protein>
<evidence type="ECO:0000256" key="2">
    <source>
        <dbReference type="SAM" id="Phobius"/>
    </source>
</evidence>
<dbReference type="KEGG" id="afs:AFR_14445"/>
<accession>U5VZU7</accession>